<accession>A0ACC0C973</accession>
<evidence type="ECO:0000313" key="1">
    <source>
        <dbReference type="EMBL" id="KAI5681422.1"/>
    </source>
</evidence>
<gene>
    <name evidence="1" type="ORF">M9H77_02650</name>
</gene>
<evidence type="ECO:0000313" key="2">
    <source>
        <dbReference type="Proteomes" id="UP001060085"/>
    </source>
</evidence>
<protein>
    <submittedName>
        <fullName evidence="1">Uncharacterized protein</fullName>
    </submittedName>
</protein>
<dbReference type="Proteomes" id="UP001060085">
    <property type="component" value="Linkage Group LG01"/>
</dbReference>
<dbReference type="EMBL" id="CM044701">
    <property type="protein sequence ID" value="KAI5681422.1"/>
    <property type="molecule type" value="Genomic_DNA"/>
</dbReference>
<comment type="caution">
    <text evidence="1">The sequence shown here is derived from an EMBL/GenBank/DDBJ whole genome shotgun (WGS) entry which is preliminary data.</text>
</comment>
<organism evidence="1 2">
    <name type="scientific">Catharanthus roseus</name>
    <name type="common">Madagascar periwinkle</name>
    <name type="synonym">Vinca rosea</name>
    <dbReference type="NCBI Taxonomy" id="4058"/>
    <lineage>
        <taxon>Eukaryota</taxon>
        <taxon>Viridiplantae</taxon>
        <taxon>Streptophyta</taxon>
        <taxon>Embryophyta</taxon>
        <taxon>Tracheophyta</taxon>
        <taxon>Spermatophyta</taxon>
        <taxon>Magnoliopsida</taxon>
        <taxon>eudicotyledons</taxon>
        <taxon>Gunneridae</taxon>
        <taxon>Pentapetalae</taxon>
        <taxon>asterids</taxon>
        <taxon>lamiids</taxon>
        <taxon>Gentianales</taxon>
        <taxon>Apocynaceae</taxon>
        <taxon>Rauvolfioideae</taxon>
        <taxon>Vinceae</taxon>
        <taxon>Catharanthinae</taxon>
        <taxon>Catharanthus</taxon>
    </lineage>
</organism>
<proteinExistence type="predicted"/>
<name>A0ACC0C973_CATRO</name>
<sequence>MANEKGNVKLLSYWFSPYCKRVELALNAKGIAFEYQEEDVSNKSELLLKLNPVLKKVPVLIHNGKPFCESLIILEYIDETWTNSPKLLPQDPPTRAKFRFWAHFINGQLLDGIFPVFTSTGKEQEKAYAAFYANVKLLEDGISTDFFGTGKRQEIKQEDLNLVDVVLWSVLGGFEVYESMGFKILDSEEYPLTHSWVTKLNNLPMVKKTAVDSAKIVSEIKFYQNMASQQAPPPSS</sequence>
<keyword evidence="2" id="KW-1185">Reference proteome</keyword>
<reference evidence="2" key="1">
    <citation type="journal article" date="2023" name="Nat. Plants">
        <title>Single-cell RNA sequencing provides a high-resolution roadmap for understanding the multicellular compartmentation of specialized metabolism.</title>
        <authorList>
            <person name="Sun S."/>
            <person name="Shen X."/>
            <person name="Li Y."/>
            <person name="Li Y."/>
            <person name="Wang S."/>
            <person name="Li R."/>
            <person name="Zhang H."/>
            <person name="Shen G."/>
            <person name="Guo B."/>
            <person name="Wei J."/>
            <person name="Xu J."/>
            <person name="St-Pierre B."/>
            <person name="Chen S."/>
            <person name="Sun C."/>
        </authorList>
    </citation>
    <scope>NUCLEOTIDE SEQUENCE [LARGE SCALE GENOMIC DNA]</scope>
</reference>